<dbReference type="SUPFAM" id="SSF57667">
    <property type="entry name" value="beta-beta-alpha zinc fingers"/>
    <property type="match status" value="5"/>
</dbReference>
<feature type="domain" description="C2H2-type" evidence="12">
    <location>
        <begin position="451"/>
        <end position="479"/>
    </location>
</feature>
<feature type="domain" description="C2H2-type" evidence="12">
    <location>
        <begin position="338"/>
        <end position="366"/>
    </location>
</feature>
<evidence type="ECO:0000256" key="7">
    <source>
        <dbReference type="ARBA" id="ARBA00023125"/>
    </source>
</evidence>
<keyword evidence="6" id="KW-0805">Transcription regulation</keyword>
<gene>
    <name evidence="14" type="primary">CSON004479</name>
</gene>
<evidence type="ECO:0000256" key="2">
    <source>
        <dbReference type="ARBA" id="ARBA00022723"/>
    </source>
</evidence>
<name>A0A336LX59_CULSO</name>
<dbReference type="Pfam" id="PF12874">
    <property type="entry name" value="zf-met"/>
    <property type="match status" value="1"/>
</dbReference>
<feature type="domain" description="C2H2-type" evidence="12">
    <location>
        <begin position="244"/>
        <end position="271"/>
    </location>
</feature>
<dbReference type="GO" id="GO:0010468">
    <property type="term" value="P:regulation of gene expression"/>
    <property type="evidence" value="ECO:0007669"/>
    <property type="project" value="TreeGrafter"/>
</dbReference>
<dbReference type="Gene3D" id="3.30.160.60">
    <property type="entry name" value="Classic Zinc Finger"/>
    <property type="match status" value="7"/>
</dbReference>
<protein>
    <submittedName>
        <fullName evidence="14">CSON004479 protein</fullName>
    </submittedName>
</protein>
<dbReference type="SMART" id="SM00868">
    <property type="entry name" value="zf-AD"/>
    <property type="match status" value="1"/>
</dbReference>
<keyword evidence="9" id="KW-0539">Nucleus</keyword>
<evidence type="ECO:0000259" key="12">
    <source>
        <dbReference type="PROSITE" id="PS50157"/>
    </source>
</evidence>
<dbReference type="PANTHER" id="PTHR16515">
    <property type="entry name" value="PR DOMAIN ZINC FINGER PROTEIN"/>
    <property type="match status" value="1"/>
</dbReference>
<feature type="domain" description="C2H2-type" evidence="12">
    <location>
        <begin position="367"/>
        <end position="394"/>
    </location>
</feature>
<feature type="binding site" evidence="11">
    <location>
        <position position="61"/>
    </location>
    <ligand>
        <name>Zn(2+)</name>
        <dbReference type="ChEBI" id="CHEBI:29105"/>
    </ligand>
</feature>
<dbReference type="GO" id="GO:0008270">
    <property type="term" value="F:zinc ion binding"/>
    <property type="evidence" value="ECO:0007669"/>
    <property type="project" value="UniProtKB-UniRule"/>
</dbReference>
<organism evidence="14">
    <name type="scientific">Culicoides sonorensis</name>
    <name type="common">Biting midge</name>
    <dbReference type="NCBI Taxonomy" id="179676"/>
    <lineage>
        <taxon>Eukaryota</taxon>
        <taxon>Metazoa</taxon>
        <taxon>Ecdysozoa</taxon>
        <taxon>Arthropoda</taxon>
        <taxon>Hexapoda</taxon>
        <taxon>Insecta</taxon>
        <taxon>Pterygota</taxon>
        <taxon>Neoptera</taxon>
        <taxon>Endopterygota</taxon>
        <taxon>Diptera</taxon>
        <taxon>Nematocera</taxon>
        <taxon>Chironomoidea</taxon>
        <taxon>Ceratopogonidae</taxon>
        <taxon>Ceratopogoninae</taxon>
        <taxon>Culicoides</taxon>
        <taxon>Monoculicoides</taxon>
    </lineage>
</organism>
<dbReference type="PROSITE" id="PS51915">
    <property type="entry name" value="ZAD"/>
    <property type="match status" value="1"/>
</dbReference>
<dbReference type="InterPro" id="IPR050331">
    <property type="entry name" value="Zinc_finger"/>
</dbReference>
<evidence type="ECO:0000256" key="8">
    <source>
        <dbReference type="ARBA" id="ARBA00023163"/>
    </source>
</evidence>
<feature type="domain" description="ZAD" evidence="13">
    <location>
        <begin position="5"/>
        <end position="85"/>
    </location>
</feature>
<sequence length="548" mass="63873">MSEVGNCRGCYQFNEKITEKGTKLKDKVKKFEVTLAFILSDCTGLYLEDESIESGFLCLACKQSLINFYKFRQKVFETDKKFKELKPDNVDHWEEAPSVQIKVEPLKLEEYESQDQNSIEEEVKPKKVRNLKRKLKDHKTDDIDSSLSHVTFTSFHKNYQRRIHRAERQENLKKYQRNDEGLYECPKDNCPGLFKNIGHLEMHLENKHPDTDQQSFPCETCGMDFAELLLYKRHFMKMHAPRPYMCDICGNSYPYLESLRVHIVTHIEGRKKDKVECACTVCGKFFSSEAYMLRHRKEVHFPKDLISKPYECNICNTRWASQSKLRCHMKNHNTSKDYKCEICGKAFNLKGSLTIHMQSVHNHDRPFFCDICGKTYKTKYNLRDHQITHDENRALKCSFCPATFKVPNSLHQHEKFVHSNEGPVSCDVCGKTCKNRSSLKSHLVLHRAQDIHCPHCDKVYKINDTLKRHIQRVHMGLKKRHECSICLKNLWSRKHIADHIEEAHKNELVSSGKTADELVTKYWTSDPSGANLGEVPPKGIVGRPPYVV</sequence>
<dbReference type="PROSITE" id="PS50157">
    <property type="entry name" value="ZINC_FINGER_C2H2_2"/>
    <property type="match status" value="8"/>
</dbReference>
<dbReference type="OMA" id="HIVTHIE"/>
<evidence type="ECO:0000256" key="3">
    <source>
        <dbReference type="ARBA" id="ARBA00022737"/>
    </source>
</evidence>
<dbReference type="PROSITE" id="PS00028">
    <property type="entry name" value="ZINC_FINGER_C2H2_1"/>
    <property type="match status" value="11"/>
</dbReference>
<feature type="domain" description="C2H2-type" evidence="12">
    <location>
        <begin position="424"/>
        <end position="451"/>
    </location>
</feature>
<keyword evidence="7" id="KW-0238">DNA-binding</keyword>
<comment type="subcellular location">
    <subcellularLocation>
        <location evidence="1">Nucleus</location>
    </subcellularLocation>
</comment>
<evidence type="ECO:0000259" key="13">
    <source>
        <dbReference type="PROSITE" id="PS51915"/>
    </source>
</evidence>
<dbReference type="VEuPathDB" id="VectorBase:CSON004479"/>
<reference evidence="14" key="1">
    <citation type="submission" date="2018-07" db="EMBL/GenBank/DDBJ databases">
        <authorList>
            <person name="Quirk P.G."/>
            <person name="Krulwich T.A."/>
        </authorList>
    </citation>
    <scope>NUCLEOTIDE SEQUENCE</scope>
</reference>
<dbReference type="Pfam" id="PF07776">
    <property type="entry name" value="zf-AD"/>
    <property type="match status" value="1"/>
</dbReference>
<dbReference type="GO" id="GO:0005634">
    <property type="term" value="C:nucleus"/>
    <property type="evidence" value="ECO:0007669"/>
    <property type="project" value="UniProtKB-SubCell"/>
</dbReference>
<feature type="binding site" evidence="11">
    <location>
        <position position="10"/>
    </location>
    <ligand>
        <name>Zn(2+)</name>
        <dbReference type="ChEBI" id="CHEBI:29105"/>
    </ligand>
</feature>
<dbReference type="FunFam" id="3.30.160.60:FF:000145">
    <property type="entry name" value="Zinc finger protein 574"/>
    <property type="match status" value="1"/>
</dbReference>
<keyword evidence="2 11" id="KW-0479">Metal-binding</keyword>
<dbReference type="InterPro" id="IPR036236">
    <property type="entry name" value="Znf_C2H2_sf"/>
</dbReference>
<dbReference type="Pfam" id="PF13912">
    <property type="entry name" value="zf-C2H2_6"/>
    <property type="match status" value="1"/>
</dbReference>
<feature type="binding site" evidence="11">
    <location>
        <position position="58"/>
    </location>
    <ligand>
        <name>Zn(2+)</name>
        <dbReference type="ChEBI" id="CHEBI:29105"/>
    </ligand>
</feature>
<evidence type="ECO:0000256" key="10">
    <source>
        <dbReference type="PROSITE-ProRule" id="PRU00042"/>
    </source>
</evidence>
<evidence type="ECO:0000256" key="11">
    <source>
        <dbReference type="PROSITE-ProRule" id="PRU01263"/>
    </source>
</evidence>
<feature type="binding site" evidence="11">
    <location>
        <position position="7"/>
    </location>
    <ligand>
        <name>Zn(2+)</name>
        <dbReference type="ChEBI" id="CHEBI:29105"/>
    </ligand>
</feature>
<dbReference type="PANTHER" id="PTHR16515:SF49">
    <property type="entry name" value="GASTRULA ZINC FINGER PROTEIN XLCGF49.1-LIKE-RELATED"/>
    <property type="match status" value="1"/>
</dbReference>
<accession>A0A336LX59</accession>
<dbReference type="InterPro" id="IPR013087">
    <property type="entry name" value="Znf_C2H2_type"/>
</dbReference>
<dbReference type="InterPro" id="IPR012934">
    <property type="entry name" value="Znf_AD"/>
</dbReference>
<evidence type="ECO:0000256" key="6">
    <source>
        <dbReference type="ARBA" id="ARBA00023015"/>
    </source>
</evidence>
<keyword evidence="4 10" id="KW-0863">Zinc-finger</keyword>
<feature type="domain" description="C2H2-type" evidence="12">
    <location>
        <begin position="277"/>
        <end position="305"/>
    </location>
</feature>
<dbReference type="FunFam" id="3.30.160.60:FF:001397">
    <property type="entry name" value="Datilografo, isoform A"/>
    <property type="match status" value="1"/>
</dbReference>
<feature type="domain" description="C2H2-type" evidence="12">
    <location>
        <begin position="395"/>
        <end position="423"/>
    </location>
</feature>
<dbReference type="EMBL" id="UFQT01000188">
    <property type="protein sequence ID" value="SSX21359.1"/>
    <property type="molecule type" value="Genomic_DNA"/>
</dbReference>
<keyword evidence="8" id="KW-0804">Transcription</keyword>
<evidence type="ECO:0000256" key="9">
    <source>
        <dbReference type="ARBA" id="ARBA00023242"/>
    </source>
</evidence>
<evidence type="ECO:0000256" key="5">
    <source>
        <dbReference type="ARBA" id="ARBA00022833"/>
    </source>
</evidence>
<keyword evidence="3" id="KW-0677">Repeat</keyword>
<dbReference type="GO" id="GO:0003677">
    <property type="term" value="F:DNA binding"/>
    <property type="evidence" value="ECO:0007669"/>
    <property type="project" value="UniProtKB-KW"/>
</dbReference>
<proteinExistence type="predicted"/>
<dbReference type="AlphaFoldDB" id="A0A336LX59"/>
<evidence type="ECO:0000313" key="14">
    <source>
        <dbReference type="EMBL" id="SSX21359.1"/>
    </source>
</evidence>
<keyword evidence="5 11" id="KW-0862">Zinc</keyword>
<dbReference type="SUPFAM" id="SSF57716">
    <property type="entry name" value="Glucocorticoid receptor-like (DNA-binding domain)"/>
    <property type="match status" value="1"/>
</dbReference>
<feature type="domain" description="C2H2-type" evidence="12">
    <location>
        <begin position="310"/>
        <end position="337"/>
    </location>
</feature>
<evidence type="ECO:0000256" key="4">
    <source>
        <dbReference type="ARBA" id="ARBA00022771"/>
    </source>
</evidence>
<dbReference type="SMART" id="SM00355">
    <property type="entry name" value="ZnF_C2H2"/>
    <property type="match status" value="11"/>
</dbReference>
<dbReference type="Pfam" id="PF00096">
    <property type="entry name" value="zf-C2H2"/>
    <property type="match status" value="5"/>
</dbReference>
<evidence type="ECO:0000256" key="1">
    <source>
        <dbReference type="ARBA" id="ARBA00004123"/>
    </source>
</evidence>